<accession>A0A0D6A414</accession>
<dbReference type="Gene3D" id="3.40.50.150">
    <property type="entry name" value="Vaccinia Virus protein VP39"/>
    <property type="match status" value="1"/>
</dbReference>
<dbReference type="InterPro" id="IPR003356">
    <property type="entry name" value="DNA_methylase_A-5"/>
</dbReference>
<dbReference type="GO" id="GO:0008170">
    <property type="term" value="F:N-methyltransferase activity"/>
    <property type="evidence" value="ECO:0007669"/>
    <property type="project" value="InterPro"/>
</dbReference>
<dbReference type="Pfam" id="PF21106">
    <property type="entry name" value="YtxK_like"/>
    <property type="match status" value="1"/>
</dbReference>
<dbReference type="EMBL" id="AP014808">
    <property type="protein sequence ID" value="BAQ57481.1"/>
    <property type="molecule type" value="Genomic_DNA"/>
</dbReference>
<dbReference type="InterPro" id="IPR016843">
    <property type="entry name" value="S-AdoMet-dep_Ade-MeTrfase_prd"/>
</dbReference>
<dbReference type="Pfam" id="PF02384">
    <property type="entry name" value="N6_Mtase"/>
    <property type="match status" value="1"/>
</dbReference>
<protein>
    <submittedName>
        <fullName evidence="3">DNA methylase</fullName>
    </submittedName>
</protein>
<dbReference type="GO" id="GO:0032259">
    <property type="term" value="P:methylation"/>
    <property type="evidence" value="ECO:0007669"/>
    <property type="project" value="UniProtKB-KW"/>
</dbReference>
<dbReference type="PIRSF" id="PIRSF026567">
    <property type="entry name" value="Adenine_mtase_bact_prd"/>
    <property type="match status" value="1"/>
</dbReference>
<dbReference type="CDD" id="cd02440">
    <property type="entry name" value="AdoMet_MTases"/>
    <property type="match status" value="1"/>
</dbReference>
<dbReference type="PANTHER" id="PTHR41313">
    <property type="entry name" value="ADENINE-SPECIFIC METHYLTRANSFERASE"/>
    <property type="match status" value="1"/>
</dbReference>
<evidence type="ECO:0000313" key="4">
    <source>
        <dbReference type="Proteomes" id="UP000035709"/>
    </source>
</evidence>
<keyword evidence="3" id="KW-0489">Methyltransferase</keyword>
<reference evidence="3 4" key="1">
    <citation type="submission" date="2015-03" db="EMBL/GenBank/DDBJ databases">
        <title>Complete genome sequence of Lactobacillus acetotolerans NBRC 13120.</title>
        <authorList>
            <person name="Toh H."/>
            <person name="Morita H."/>
            <person name="Fujita N."/>
        </authorList>
    </citation>
    <scope>NUCLEOTIDE SEQUENCE [LARGE SCALE GENOMIC DNA]</scope>
    <source>
        <strain evidence="3 4">NBRC 13120</strain>
    </source>
</reference>
<evidence type="ECO:0000259" key="1">
    <source>
        <dbReference type="Pfam" id="PF02384"/>
    </source>
</evidence>
<organism evidence="3 4">
    <name type="scientific">Lactobacillus acetotolerans</name>
    <dbReference type="NCBI Taxonomy" id="1600"/>
    <lineage>
        <taxon>Bacteria</taxon>
        <taxon>Bacillati</taxon>
        <taxon>Bacillota</taxon>
        <taxon>Bacilli</taxon>
        <taxon>Lactobacillales</taxon>
        <taxon>Lactobacillaceae</taxon>
        <taxon>Lactobacillus</taxon>
    </lineage>
</organism>
<dbReference type="GO" id="GO:0003677">
    <property type="term" value="F:DNA binding"/>
    <property type="evidence" value="ECO:0007669"/>
    <property type="project" value="InterPro"/>
</dbReference>
<keyword evidence="3" id="KW-0808">Transferase</keyword>
<dbReference type="Gene3D" id="1.10.150.470">
    <property type="match status" value="1"/>
</dbReference>
<dbReference type="Proteomes" id="UP000035709">
    <property type="component" value="Chromosome"/>
</dbReference>
<name>A0A0D6A414_9LACO</name>
<dbReference type="PATRIC" id="fig|1600.4.peg.1116"/>
<dbReference type="PRINTS" id="PR00507">
    <property type="entry name" value="N12N6MTFRASE"/>
</dbReference>
<sequence length="338" mass="37895">MSNKNVENFEKIFNKFLDCVQCLQKALNVSFGEALTETFDNLENGRIKVEMDAPDKKTVAELAKKYADLNYDKLSRPLKAQVFIYLTLKAINDDGRNANQMPTPPAISTIIALIMQKLLPDKELEIVDPAIGTGNLLYSVINQLKTADHSKNSYKLAGIDNDEDMLNLADVAAHLNGLKISLYCQDALTPWLIPSPDAVVSDLPIGYYPIDENAKNFATKANKGHSFAHLLFIEQIIKNLKPAGYAFLVVPKSILAGEVGSDFMPWLSKKVFLRSIIELPDDMFQNKFNQKSILVFQNHGENAVSSEALLTKLDSMKNEKALIKFNVKLNEWYTKNIH</sequence>
<dbReference type="SUPFAM" id="SSF53335">
    <property type="entry name" value="S-adenosyl-L-methionine-dependent methyltransferases"/>
    <property type="match status" value="1"/>
</dbReference>
<dbReference type="AlphaFoldDB" id="A0A0D6A414"/>
<gene>
    <name evidence="3" type="ORF">LBAT_1092</name>
</gene>
<dbReference type="PANTHER" id="PTHR41313:SF1">
    <property type="entry name" value="DNA METHYLASE ADENINE-SPECIFIC DOMAIN-CONTAINING PROTEIN"/>
    <property type="match status" value="1"/>
</dbReference>
<dbReference type="InterPro" id="IPR048375">
    <property type="entry name" value="YtxK-like_N"/>
</dbReference>
<dbReference type="InterPro" id="IPR052933">
    <property type="entry name" value="DNA_Protect_Modify"/>
</dbReference>
<dbReference type="OrthoDB" id="9788159at2"/>
<evidence type="ECO:0000259" key="2">
    <source>
        <dbReference type="Pfam" id="PF21106"/>
    </source>
</evidence>
<dbReference type="InterPro" id="IPR029063">
    <property type="entry name" value="SAM-dependent_MTases_sf"/>
</dbReference>
<dbReference type="KEGG" id="lae:LBAT_1092"/>
<evidence type="ECO:0000313" key="3">
    <source>
        <dbReference type="EMBL" id="BAQ57481.1"/>
    </source>
</evidence>
<feature type="domain" description="YtxK-like N-terminal helical" evidence="2">
    <location>
        <begin position="10"/>
        <end position="75"/>
    </location>
</feature>
<dbReference type="RefSeq" id="WP_060459587.1">
    <property type="nucleotide sequence ID" value="NZ_AP014808.1"/>
</dbReference>
<feature type="domain" description="DNA methylase adenine-specific" evidence="1">
    <location>
        <begin position="86"/>
        <end position="302"/>
    </location>
</feature>
<keyword evidence="4" id="KW-1185">Reference proteome</keyword>
<dbReference type="STRING" id="1600.LBAT_1092"/>
<proteinExistence type="predicted"/>